<evidence type="ECO:0000256" key="2">
    <source>
        <dbReference type="ARBA" id="ARBA00004798"/>
    </source>
</evidence>
<accession>A0A942V0E7</accession>
<dbReference type="InterPro" id="IPR005995">
    <property type="entry name" value="Pgm_bpd_ind"/>
</dbReference>
<dbReference type="Pfam" id="PF01676">
    <property type="entry name" value="Metalloenzyme"/>
    <property type="match status" value="1"/>
</dbReference>
<dbReference type="GO" id="GO:0006096">
    <property type="term" value="P:glycolytic process"/>
    <property type="evidence" value="ECO:0007669"/>
    <property type="project" value="UniProtKB-UniRule"/>
</dbReference>
<comment type="similarity">
    <text evidence="3 10">Belongs to the BPG-independent phosphoglycerate mutase family.</text>
</comment>
<dbReference type="GO" id="GO:0006007">
    <property type="term" value="P:glucose catabolic process"/>
    <property type="evidence" value="ECO:0007669"/>
    <property type="project" value="InterPro"/>
</dbReference>
<evidence type="ECO:0000256" key="6">
    <source>
        <dbReference type="ARBA" id="ARBA00023152"/>
    </source>
</evidence>
<name>A0A942V0E7_9FIRM</name>
<feature type="binding site" evidence="10 13">
    <location>
        <position position="442"/>
    </location>
    <ligand>
        <name>Mn(2+)</name>
        <dbReference type="ChEBI" id="CHEBI:29035"/>
        <label>2</label>
    </ligand>
</feature>
<protein>
    <recommendedName>
        <fullName evidence="9 10">2,3-bisphosphoglycerate-independent phosphoglycerate mutase</fullName>
        <shortName evidence="10">BPG-independent PGAM</shortName>
        <shortName evidence="10">Phosphoglyceromutase</shortName>
        <shortName evidence="10">iPGM</shortName>
        <ecNumber evidence="4 10">5.4.2.12</ecNumber>
    </recommendedName>
</protein>
<dbReference type="NCBIfam" id="TIGR01307">
    <property type="entry name" value="pgm_bpd_ind"/>
    <property type="match status" value="1"/>
</dbReference>
<feature type="domain" description="Metalloenzyme" evidence="14">
    <location>
        <begin position="6"/>
        <end position="495"/>
    </location>
</feature>
<evidence type="ECO:0000313" key="17">
    <source>
        <dbReference type="Proteomes" id="UP000724672"/>
    </source>
</evidence>
<organism evidence="16 17">
    <name type="scientific">Anaeromonas frigoriresistens</name>
    <dbReference type="NCBI Taxonomy" id="2683708"/>
    <lineage>
        <taxon>Bacteria</taxon>
        <taxon>Bacillati</taxon>
        <taxon>Bacillota</taxon>
        <taxon>Tissierellia</taxon>
        <taxon>Tissierellales</taxon>
        <taxon>Thermohalobacteraceae</taxon>
        <taxon>Anaeromonas</taxon>
    </lineage>
</organism>
<dbReference type="Proteomes" id="UP000724672">
    <property type="component" value="Unassembled WGS sequence"/>
</dbReference>
<evidence type="ECO:0000256" key="12">
    <source>
        <dbReference type="PIRSR" id="PIRSR001492-2"/>
    </source>
</evidence>
<evidence type="ECO:0000256" key="7">
    <source>
        <dbReference type="ARBA" id="ARBA00023211"/>
    </source>
</evidence>
<feature type="binding site" evidence="10 13">
    <location>
        <position position="12"/>
    </location>
    <ligand>
        <name>Mn(2+)</name>
        <dbReference type="ChEBI" id="CHEBI:29035"/>
        <label>2</label>
    </ligand>
</feature>
<dbReference type="CDD" id="cd16010">
    <property type="entry name" value="iPGM"/>
    <property type="match status" value="1"/>
</dbReference>
<comment type="caution">
    <text evidence="16">The sequence shown here is derived from an EMBL/GenBank/DDBJ whole genome shotgun (WGS) entry which is preliminary data.</text>
</comment>
<evidence type="ECO:0000313" key="16">
    <source>
        <dbReference type="EMBL" id="MBS4537767.1"/>
    </source>
</evidence>
<dbReference type="EC" id="5.4.2.12" evidence="4 10"/>
<comment type="pathway">
    <text evidence="2 10">Carbohydrate degradation; glycolysis; pyruvate from D-glyceraldehyde 3-phosphate: step 3/5.</text>
</comment>
<evidence type="ECO:0000259" key="14">
    <source>
        <dbReference type="Pfam" id="PF01676"/>
    </source>
</evidence>
<dbReference type="RefSeq" id="WP_203365695.1">
    <property type="nucleotide sequence ID" value="NZ_WSFT01000021.1"/>
</dbReference>
<dbReference type="PANTHER" id="PTHR31637:SF0">
    <property type="entry name" value="2,3-BISPHOSPHOGLYCERATE-INDEPENDENT PHOSPHOGLYCERATE MUTASE"/>
    <property type="match status" value="1"/>
</dbReference>
<dbReference type="GO" id="GO:0004619">
    <property type="term" value="F:phosphoglycerate mutase activity"/>
    <property type="evidence" value="ECO:0007669"/>
    <property type="project" value="UniProtKB-UniRule"/>
</dbReference>
<dbReference type="InterPro" id="IPR036646">
    <property type="entry name" value="PGAM_B_sf"/>
</dbReference>
<feature type="binding site" evidence="10 13">
    <location>
        <position position="62"/>
    </location>
    <ligand>
        <name>Mn(2+)</name>
        <dbReference type="ChEBI" id="CHEBI:29035"/>
        <label>2</label>
    </ligand>
</feature>
<feature type="binding site" evidence="10 12">
    <location>
        <begin position="260"/>
        <end position="263"/>
    </location>
    <ligand>
        <name>substrate</name>
    </ligand>
</feature>
<dbReference type="GO" id="GO:0005829">
    <property type="term" value="C:cytosol"/>
    <property type="evidence" value="ECO:0007669"/>
    <property type="project" value="TreeGrafter"/>
</dbReference>
<dbReference type="PIRSF" id="PIRSF001492">
    <property type="entry name" value="IPGAM"/>
    <property type="match status" value="1"/>
</dbReference>
<proteinExistence type="inferred from homology"/>
<dbReference type="InterPro" id="IPR006124">
    <property type="entry name" value="Metalloenzyme"/>
</dbReference>
<feature type="binding site" evidence="10 12">
    <location>
        <position position="185"/>
    </location>
    <ligand>
        <name>substrate</name>
    </ligand>
</feature>
<keyword evidence="6 10" id="KW-0324">Glycolysis</keyword>
<feature type="binding site" evidence="10 13">
    <location>
        <position position="443"/>
    </location>
    <ligand>
        <name>Mn(2+)</name>
        <dbReference type="ChEBI" id="CHEBI:29035"/>
        <label>2</label>
    </ligand>
</feature>
<dbReference type="FunFam" id="3.40.1450.10:FF:000001">
    <property type="entry name" value="2,3-bisphosphoglycerate-independent phosphoglycerate mutase"/>
    <property type="match status" value="1"/>
</dbReference>
<sequence length="510" mass="56793">MSNKLAAIIVLDGWGLGEDYKGNATKIANTPNFDLLMEKYPNTTLTASGEEVGLPSGQMGNSEVGHLNIGAGRIIYQEFTRINKSIRDGSFYEKEEFNQAIDKAKANNKKLHLLGLFSHGGVHSHSSHVYALLELAKKKDFNEVYIHCFLDGRDVPPKSAINDIEELEEKIAEIGVGKIATISGRYYAMDRDKRWERTEKAYNAMLLGEGLEASSGKEAIENSYNDNVTDEFIVPTVIKKNGNPIATIDENDSIIFYNFRPDRARQITRAIVDESFEGFNRSKKVDTEYVTMTQYDKTINNVKVTFKPQSYKNTLGEYISSKGMRQLRIAETEKYAHVTFFFNGGVETPNPGEDRVLIPSPKVATYDLQPEMSIYEVKDEVIGRLKKEDYNLLVLNFANPDMVGHTGDIEATVKALEAVDECLGEVVDEIIRQDGRILITADHGNSEEMRDTDTGAKLTAHTTNKVPCITVGAGNVKLREGILADISPTILDMIGEDIPQEMTGKSIILK</sequence>
<feature type="binding site" evidence="10 12">
    <location>
        <position position="123"/>
    </location>
    <ligand>
        <name>substrate</name>
    </ligand>
</feature>
<evidence type="ECO:0000256" key="4">
    <source>
        <dbReference type="ARBA" id="ARBA00012026"/>
    </source>
</evidence>
<keyword evidence="5 10" id="KW-0479">Metal-binding</keyword>
<evidence type="ECO:0000256" key="11">
    <source>
        <dbReference type="PIRSR" id="PIRSR001492-1"/>
    </source>
</evidence>
<evidence type="ECO:0000256" key="5">
    <source>
        <dbReference type="ARBA" id="ARBA00022723"/>
    </source>
</evidence>
<evidence type="ECO:0000256" key="10">
    <source>
        <dbReference type="HAMAP-Rule" id="MF_01038"/>
    </source>
</evidence>
<keyword evidence="7 10" id="KW-0464">Manganese</keyword>
<dbReference type="InterPro" id="IPR017850">
    <property type="entry name" value="Alkaline_phosphatase_core_sf"/>
</dbReference>
<feature type="binding site" evidence="10 12">
    <location>
        <begin position="153"/>
        <end position="154"/>
    </location>
    <ligand>
        <name>substrate</name>
    </ligand>
</feature>
<comment type="cofactor">
    <cofactor evidence="10">
        <name>Mn(2+)</name>
        <dbReference type="ChEBI" id="CHEBI:29035"/>
    </cofactor>
    <text evidence="10">Binds 2 manganese ions per subunit.</text>
</comment>
<keyword evidence="17" id="KW-1185">Reference proteome</keyword>
<dbReference type="PANTHER" id="PTHR31637">
    <property type="entry name" value="2,3-BISPHOSPHOGLYCERATE-INDEPENDENT PHOSPHOGLYCERATE MUTASE"/>
    <property type="match status" value="1"/>
</dbReference>
<dbReference type="SUPFAM" id="SSF64158">
    <property type="entry name" value="2,3-Bisphosphoglycerate-independent phosphoglycerate mutase, substrate-binding domain"/>
    <property type="match status" value="1"/>
</dbReference>
<dbReference type="AlphaFoldDB" id="A0A942V0E7"/>
<dbReference type="Gene3D" id="3.40.1450.10">
    <property type="entry name" value="BPG-independent phosphoglycerate mutase, domain B"/>
    <property type="match status" value="1"/>
</dbReference>
<dbReference type="GO" id="GO:0030145">
    <property type="term" value="F:manganese ion binding"/>
    <property type="evidence" value="ECO:0007669"/>
    <property type="project" value="UniProtKB-UniRule"/>
</dbReference>
<feature type="domain" description="BPG-independent PGAM N-terminal" evidence="15">
    <location>
        <begin position="82"/>
        <end position="297"/>
    </location>
</feature>
<dbReference type="EMBL" id="WSFT01000021">
    <property type="protein sequence ID" value="MBS4537767.1"/>
    <property type="molecule type" value="Genomic_DNA"/>
</dbReference>
<evidence type="ECO:0000259" key="15">
    <source>
        <dbReference type="Pfam" id="PF06415"/>
    </source>
</evidence>
<dbReference type="InterPro" id="IPR011258">
    <property type="entry name" value="BPG-indep_PGM_N"/>
</dbReference>
<keyword evidence="8 10" id="KW-0413">Isomerase</keyword>
<feature type="binding site" evidence="10 13">
    <location>
        <position position="401"/>
    </location>
    <ligand>
        <name>Mn(2+)</name>
        <dbReference type="ChEBI" id="CHEBI:29035"/>
        <label>1</label>
    </ligand>
</feature>
<evidence type="ECO:0000256" key="1">
    <source>
        <dbReference type="ARBA" id="ARBA00000370"/>
    </source>
</evidence>
<dbReference type="HAMAP" id="MF_01038">
    <property type="entry name" value="GpmI"/>
    <property type="match status" value="1"/>
</dbReference>
<dbReference type="Gene3D" id="3.40.720.10">
    <property type="entry name" value="Alkaline Phosphatase, subunit A"/>
    <property type="match status" value="1"/>
</dbReference>
<evidence type="ECO:0000256" key="3">
    <source>
        <dbReference type="ARBA" id="ARBA00008819"/>
    </source>
</evidence>
<dbReference type="Pfam" id="PF06415">
    <property type="entry name" value="iPGM_N"/>
    <property type="match status" value="1"/>
</dbReference>
<evidence type="ECO:0000256" key="13">
    <source>
        <dbReference type="PIRSR" id="PIRSR001492-3"/>
    </source>
</evidence>
<feature type="binding site" evidence="10 12">
    <location>
        <position position="191"/>
    </location>
    <ligand>
        <name>substrate</name>
    </ligand>
</feature>
<comment type="catalytic activity">
    <reaction evidence="1 10">
        <text>(2R)-2-phosphoglycerate = (2R)-3-phosphoglycerate</text>
        <dbReference type="Rhea" id="RHEA:15901"/>
        <dbReference type="ChEBI" id="CHEBI:58272"/>
        <dbReference type="ChEBI" id="CHEBI:58289"/>
        <dbReference type="EC" id="5.4.2.12"/>
    </reaction>
</comment>
<evidence type="ECO:0000256" key="9">
    <source>
        <dbReference type="ARBA" id="ARBA00071648"/>
    </source>
</evidence>
<feature type="active site" description="Phosphoserine intermediate" evidence="10 11">
    <location>
        <position position="62"/>
    </location>
</feature>
<evidence type="ECO:0000256" key="8">
    <source>
        <dbReference type="ARBA" id="ARBA00023235"/>
    </source>
</evidence>
<dbReference type="SUPFAM" id="SSF53649">
    <property type="entry name" value="Alkaline phosphatase-like"/>
    <property type="match status" value="1"/>
</dbReference>
<comment type="function">
    <text evidence="10">Catalyzes the interconversion of 2-phosphoglycerate and 3-phosphoglycerate.</text>
</comment>
<reference evidence="16" key="1">
    <citation type="submission" date="2019-12" db="EMBL/GenBank/DDBJ databases">
        <title>Clostridiaceae gen. nov. sp. nov., isolated from sediment in Xinjiang, China.</title>
        <authorList>
            <person name="Zhang R."/>
        </authorList>
    </citation>
    <scope>NUCLEOTIDE SEQUENCE</scope>
    <source>
        <strain evidence="16">D2Q-11</strain>
    </source>
</reference>
<feature type="binding site" evidence="10 13">
    <location>
        <position position="405"/>
    </location>
    <ligand>
        <name>Mn(2+)</name>
        <dbReference type="ChEBI" id="CHEBI:29035"/>
        <label>1</label>
    </ligand>
</feature>
<feature type="binding site" evidence="10 13">
    <location>
        <position position="461"/>
    </location>
    <ligand>
        <name>Mn(2+)</name>
        <dbReference type="ChEBI" id="CHEBI:29035"/>
        <label>1</label>
    </ligand>
</feature>
<feature type="binding site" evidence="10 12">
    <location>
        <position position="334"/>
    </location>
    <ligand>
        <name>substrate</name>
    </ligand>
</feature>
<comment type="subunit">
    <text evidence="10">Monomer.</text>
</comment>
<gene>
    <name evidence="10 16" type="primary">gpmI</name>
    <name evidence="16" type="ORF">GOQ27_04800</name>
</gene>